<keyword evidence="2" id="KW-0479">Metal-binding</keyword>
<evidence type="ECO:0000256" key="2">
    <source>
        <dbReference type="ARBA" id="ARBA00022723"/>
    </source>
</evidence>
<sequence length="832" mass="94876">MTKNAYFVDGYHGGIKGHMPLGSWADVLSKMEKHPEWKLGLDIEPISWDVLKRTDPPSYQTLKHYLQDNSVDARVEMLAGSYAQPFGWVISGESNIRHLIRGREIVAEHFPEVLVDTYATQEPCWTSSLPQILLSLGYKRAVLKNPGTGWAGYPSAMQHEVLYWVGPDGSEIPCAPRYETEKLLNCWETEAAYMSDEFIERSKENNIAHPVGSFLQDLGWHARPWLEHENIQYVTWREYFETIADKPTYRWKFSQEDIRCTLPWGEGTLQKMSREVRSAENKIIQAEKIAVLASVVNGYEFPYEKLREAWDELLLSQHHDAWICATTQRGRHNWAWQAGVQSWNAECISNNIIDAALDTFSTGSFTHEVGIKVFNTTGSKRNGLVELEIPTPRGTKSVRVHDHEGREIVSQISSSREYVDDKSVNAGTLLFKADVPAVGYQTYTIQPIQEMAPVHEMVQVGAETVSIASDIYEMEMDIEHGGVITKLYHKELGKDFVAAGSAGLNEYRGYFINENSWRSNTEFAVQVDVKENGPLRAVVELKGKIANMDVITTVRVVQGESKIDFHVQFTYKEETCIGDPWDIEPENRNTERRKSHHHNQFKLNALFPVSLDNQKLFKNAAFDVAESRHEDTHFTRWDEIKHTILLNWLDVYDEQQNCGLAIFSDHTTGYSHGPDEPLGLTLGWGWEGGFWWGKRPLTGVQEMNYSIFPHRERWDKAGIEQESVRMKEPFIPVLTTGELDSNSFIEVTEPSVEVTSLLLDGEDVLMRLFNPGYDMTKTTIIVNRELEKMEKVELDGRYIESLNLEKNEAGGNETQVTLSPFGIVTIRLCGVK</sequence>
<dbReference type="InterPro" id="IPR015341">
    <property type="entry name" value="Glyco_hydro_38_cen"/>
</dbReference>
<dbReference type="Gene3D" id="2.60.40.1180">
    <property type="entry name" value="Golgi alpha-mannosidase II"/>
    <property type="match status" value="1"/>
</dbReference>
<gene>
    <name evidence="6" type="ORF">ACFPM4_08865</name>
</gene>
<dbReference type="RefSeq" id="WP_382350349.1">
    <property type="nucleotide sequence ID" value="NZ_JBHSMC010000011.1"/>
</dbReference>
<dbReference type="InterPro" id="IPR011682">
    <property type="entry name" value="Glyco_hydro_38_C"/>
</dbReference>
<dbReference type="Proteomes" id="UP001596147">
    <property type="component" value="Unassembled WGS sequence"/>
</dbReference>
<dbReference type="PANTHER" id="PTHR46017:SF1">
    <property type="entry name" value="ALPHA-MANNOSIDASE 2C1"/>
    <property type="match status" value="1"/>
</dbReference>
<dbReference type="EMBL" id="JBHSMC010000011">
    <property type="protein sequence ID" value="MFC5464864.1"/>
    <property type="molecule type" value="Genomic_DNA"/>
</dbReference>
<dbReference type="InterPro" id="IPR028995">
    <property type="entry name" value="Glyco_hydro_57/38_cen_sf"/>
</dbReference>
<keyword evidence="4" id="KW-0326">Glycosidase</keyword>
<comment type="similarity">
    <text evidence="1">Belongs to the glycosyl hydrolase 38 family.</text>
</comment>
<dbReference type="InterPro" id="IPR011013">
    <property type="entry name" value="Gal_mutarotase_sf_dom"/>
</dbReference>
<evidence type="ECO:0000256" key="1">
    <source>
        <dbReference type="ARBA" id="ARBA00009792"/>
    </source>
</evidence>
<dbReference type="Gene3D" id="1.20.1270.50">
    <property type="entry name" value="Glycoside hydrolase family 38, central domain"/>
    <property type="match status" value="1"/>
</dbReference>
<dbReference type="GO" id="GO:0016787">
    <property type="term" value="F:hydrolase activity"/>
    <property type="evidence" value="ECO:0007669"/>
    <property type="project" value="UniProtKB-KW"/>
</dbReference>
<dbReference type="InterPro" id="IPR000602">
    <property type="entry name" value="Glyco_hydro_38_N"/>
</dbReference>
<dbReference type="Pfam" id="PF07748">
    <property type="entry name" value="Glyco_hydro_38C"/>
    <property type="match status" value="1"/>
</dbReference>
<dbReference type="InterPro" id="IPR027291">
    <property type="entry name" value="Glyco_hydro_38_N_sf"/>
</dbReference>
<evidence type="ECO:0000313" key="7">
    <source>
        <dbReference type="Proteomes" id="UP001596147"/>
    </source>
</evidence>
<reference evidence="7" key="1">
    <citation type="journal article" date="2019" name="Int. J. Syst. Evol. Microbiol.">
        <title>The Global Catalogue of Microorganisms (GCM) 10K type strain sequencing project: providing services to taxonomists for standard genome sequencing and annotation.</title>
        <authorList>
            <consortium name="The Broad Institute Genomics Platform"/>
            <consortium name="The Broad Institute Genome Sequencing Center for Infectious Disease"/>
            <person name="Wu L."/>
            <person name="Ma J."/>
        </authorList>
    </citation>
    <scope>NUCLEOTIDE SEQUENCE [LARGE SCALE GENOMIC DNA]</scope>
    <source>
        <strain evidence="7">CGMCC 1.12237</strain>
    </source>
</reference>
<dbReference type="SUPFAM" id="SSF88688">
    <property type="entry name" value="Families 57/38 glycoside transferase middle domain"/>
    <property type="match status" value="1"/>
</dbReference>
<evidence type="ECO:0000256" key="4">
    <source>
        <dbReference type="ARBA" id="ARBA00023295"/>
    </source>
</evidence>
<dbReference type="SUPFAM" id="SSF74650">
    <property type="entry name" value="Galactose mutarotase-like"/>
    <property type="match status" value="1"/>
</dbReference>
<dbReference type="InterPro" id="IPR037094">
    <property type="entry name" value="Glyco_hydro_38_cen_sf"/>
</dbReference>
<dbReference type="Gene3D" id="2.70.98.30">
    <property type="entry name" value="Golgi alpha-mannosidase II, domain 4"/>
    <property type="match status" value="1"/>
</dbReference>
<comment type="caution">
    <text evidence="6">The sequence shown here is derived from an EMBL/GenBank/DDBJ whole genome shotgun (WGS) entry which is preliminary data.</text>
</comment>
<dbReference type="InterPro" id="IPR013780">
    <property type="entry name" value="Glyco_hydro_b"/>
</dbReference>
<organism evidence="6 7">
    <name type="scientific">Lederbergia graminis</name>
    <dbReference type="NCBI Taxonomy" id="735518"/>
    <lineage>
        <taxon>Bacteria</taxon>
        <taxon>Bacillati</taxon>
        <taxon>Bacillota</taxon>
        <taxon>Bacilli</taxon>
        <taxon>Bacillales</taxon>
        <taxon>Bacillaceae</taxon>
        <taxon>Lederbergia</taxon>
    </lineage>
</organism>
<evidence type="ECO:0000256" key="3">
    <source>
        <dbReference type="ARBA" id="ARBA00022801"/>
    </source>
</evidence>
<dbReference type="Pfam" id="PF01074">
    <property type="entry name" value="Glyco_hydro_38N"/>
    <property type="match status" value="1"/>
</dbReference>
<proteinExistence type="inferred from homology"/>
<accession>A0ABW0LGD4</accession>
<dbReference type="SMART" id="SM00872">
    <property type="entry name" value="Alpha-mann_mid"/>
    <property type="match status" value="1"/>
</dbReference>
<dbReference type="SUPFAM" id="SSF88713">
    <property type="entry name" value="Glycoside hydrolase/deacetylase"/>
    <property type="match status" value="1"/>
</dbReference>
<dbReference type="PANTHER" id="PTHR46017">
    <property type="entry name" value="ALPHA-MANNOSIDASE 2C1"/>
    <property type="match status" value="1"/>
</dbReference>
<evidence type="ECO:0000313" key="6">
    <source>
        <dbReference type="EMBL" id="MFC5464864.1"/>
    </source>
</evidence>
<protein>
    <submittedName>
        <fullName evidence="6">Glycoside hydrolase family 38 C-terminal domain-containing protein</fullName>
    </submittedName>
</protein>
<keyword evidence="3 6" id="KW-0378">Hydrolase</keyword>
<dbReference type="Gene3D" id="3.20.110.10">
    <property type="entry name" value="Glycoside hydrolase 38, N terminal domain"/>
    <property type="match status" value="1"/>
</dbReference>
<feature type="domain" description="Glycoside hydrolase family 38 central" evidence="5">
    <location>
        <begin position="268"/>
        <end position="339"/>
    </location>
</feature>
<dbReference type="InterPro" id="IPR011330">
    <property type="entry name" value="Glyco_hydro/deAcase_b/a-brl"/>
</dbReference>
<keyword evidence="7" id="KW-1185">Reference proteome</keyword>
<evidence type="ECO:0000259" key="5">
    <source>
        <dbReference type="SMART" id="SM00872"/>
    </source>
</evidence>
<name>A0ABW0LGD4_9BACI</name>